<protein>
    <submittedName>
        <fullName evidence="1">PiggyBac transposable element-derived protein 4-like</fullName>
    </submittedName>
</protein>
<gene>
    <name evidence="1" type="ORF">V1477_014484</name>
</gene>
<keyword evidence="2" id="KW-1185">Reference proteome</keyword>
<sequence length="220" mass="25837">MGAIDHQNQMLPIWLNTYIMHKTLHSQRKEKYVNYRLNIAEVIVQNVQLPNYKKRGKSTLGETTFPQVQYWAHLPKQIYLTPQKKKTNKNQMAVSSIHILTRIATVFEYQFGLFNARRLLPFGPGFRQERQNIIEKATKNLLINVRKLCNDVVSISEGKGHTMIYHMTYNNIADIAFIEETMIAEKYIEEFYNPIEYDNKNGILHLNNLCNQHICHINSK</sequence>
<dbReference type="EMBL" id="JAYRBN010000075">
    <property type="protein sequence ID" value="KAL2732243.1"/>
    <property type="molecule type" value="Genomic_DNA"/>
</dbReference>
<proteinExistence type="predicted"/>
<reference evidence="1 2" key="1">
    <citation type="journal article" date="2024" name="Ann. Entomol. Soc. Am.">
        <title>Genomic analyses of the southern and eastern yellowjacket wasps (Hymenoptera: Vespidae) reveal evolutionary signatures of social life.</title>
        <authorList>
            <person name="Catto M.A."/>
            <person name="Caine P.B."/>
            <person name="Orr S.E."/>
            <person name="Hunt B.G."/>
            <person name="Goodisman M.A.D."/>
        </authorList>
    </citation>
    <scope>NUCLEOTIDE SEQUENCE [LARGE SCALE GENOMIC DNA]</scope>
    <source>
        <strain evidence="1">232</strain>
        <tissue evidence="1">Head and thorax</tissue>
    </source>
</reference>
<comment type="caution">
    <text evidence="1">The sequence shown here is derived from an EMBL/GenBank/DDBJ whole genome shotgun (WGS) entry which is preliminary data.</text>
</comment>
<dbReference type="Proteomes" id="UP001607303">
    <property type="component" value="Unassembled WGS sequence"/>
</dbReference>
<accession>A0ABD2BIH8</accession>
<evidence type="ECO:0000313" key="2">
    <source>
        <dbReference type="Proteomes" id="UP001607303"/>
    </source>
</evidence>
<evidence type="ECO:0000313" key="1">
    <source>
        <dbReference type="EMBL" id="KAL2732243.1"/>
    </source>
</evidence>
<name>A0ABD2BIH8_VESMC</name>
<organism evidence="1 2">
    <name type="scientific">Vespula maculifrons</name>
    <name type="common">Eastern yellow jacket</name>
    <name type="synonym">Wasp</name>
    <dbReference type="NCBI Taxonomy" id="7453"/>
    <lineage>
        <taxon>Eukaryota</taxon>
        <taxon>Metazoa</taxon>
        <taxon>Ecdysozoa</taxon>
        <taxon>Arthropoda</taxon>
        <taxon>Hexapoda</taxon>
        <taxon>Insecta</taxon>
        <taxon>Pterygota</taxon>
        <taxon>Neoptera</taxon>
        <taxon>Endopterygota</taxon>
        <taxon>Hymenoptera</taxon>
        <taxon>Apocrita</taxon>
        <taxon>Aculeata</taxon>
        <taxon>Vespoidea</taxon>
        <taxon>Vespidae</taxon>
        <taxon>Vespinae</taxon>
        <taxon>Vespula</taxon>
    </lineage>
</organism>
<dbReference type="AlphaFoldDB" id="A0ABD2BIH8"/>